<evidence type="ECO:0000313" key="4">
    <source>
        <dbReference type="Proteomes" id="UP000219612"/>
    </source>
</evidence>
<feature type="region of interest" description="Disordered" evidence="1">
    <location>
        <begin position="368"/>
        <end position="423"/>
    </location>
</feature>
<protein>
    <submittedName>
        <fullName evidence="3">CHAT domain-containing protein</fullName>
    </submittedName>
</protein>
<sequence>MTEPSIELELDVDATAGGFRIQSRSGVGGECAVDTRWDPEDRTLERRLRRLHVALLSSAAGTRRVAARDEKAAQELGTTLFDLLFTGDVRTLFDTTRQQAALRGSRVRLVLRVRPPELAALPWEFLYDQRRDDYLGLSMPLVRFPEVMDPVRPLRVEPPLRVVALSARPRTLDEIDAAAERANLETAISGLDRRGRVTLDWATGETWRDLLNALGRGQWHVLHLVGHGAYDEGHGEGVFFLATEGGASYPLRASRLAQIAALHPSLGLIVLNSCESATGSADDPFSSTATTLIRRGVPAVLAMQFDISDRAAVEFTRSFYAGVASGLPLDVAVRNARLELSLAFPDTLEWGTPVLFLRQRDGQVFEVPARSAPPRHSPSRTGSPPTGSPGTASPRPAQSPERSPHAPAPSRRPPPSVTARRAGRRRVPVRRWWALASGGLAVAVAGVAFTVLSGVGGTGTSVAVPANVTWTGTGVVLQPGQHVRITASGRISPRPGIAAGPEGLSVQTYPGLRLLSSSNYGALIGRIGGAAPFEVGAGTELRAPGGGELYLGTNDLDAGDSTGEFTAQVAMD</sequence>
<dbReference type="InterPro" id="IPR024983">
    <property type="entry name" value="CHAT_dom"/>
</dbReference>
<evidence type="ECO:0000256" key="1">
    <source>
        <dbReference type="SAM" id="MobiDB-lite"/>
    </source>
</evidence>
<keyword evidence="4" id="KW-1185">Reference proteome</keyword>
<reference evidence="3 4" key="1">
    <citation type="submission" date="2017-09" db="EMBL/GenBank/DDBJ databases">
        <authorList>
            <person name="Ehlers B."/>
            <person name="Leendertz F.H."/>
        </authorList>
    </citation>
    <scope>NUCLEOTIDE SEQUENCE [LARGE SCALE GENOMIC DNA]</scope>
    <source>
        <strain evidence="3 4">CGMCC 4.6857</strain>
    </source>
</reference>
<evidence type="ECO:0000313" key="3">
    <source>
        <dbReference type="EMBL" id="SNY52483.1"/>
    </source>
</evidence>
<organism evidence="3 4">
    <name type="scientific">Paractinoplanes atraurantiacus</name>
    <dbReference type="NCBI Taxonomy" id="1036182"/>
    <lineage>
        <taxon>Bacteria</taxon>
        <taxon>Bacillati</taxon>
        <taxon>Actinomycetota</taxon>
        <taxon>Actinomycetes</taxon>
        <taxon>Micromonosporales</taxon>
        <taxon>Micromonosporaceae</taxon>
        <taxon>Paractinoplanes</taxon>
    </lineage>
</organism>
<feature type="compositionally biased region" description="Low complexity" evidence="1">
    <location>
        <begin position="368"/>
        <end position="401"/>
    </location>
</feature>
<name>A0A285IXB8_9ACTN</name>
<proteinExistence type="predicted"/>
<feature type="domain" description="CHAT" evidence="2">
    <location>
        <begin position="74"/>
        <end position="340"/>
    </location>
</feature>
<dbReference type="Gene3D" id="2.60.120.430">
    <property type="entry name" value="Galactose-binding lectin"/>
    <property type="match status" value="1"/>
</dbReference>
<dbReference type="AlphaFoldDB" id="A0A285IXB8"/>
<dbReference type="Proteomes" id="UP000219612">
    <property type="component" value="Unassembled WGS sequence"/>
</dbReference>
<evidence type="ECO:0000259" key="2">
    <source>
        <dbReference type="Pfam" id="PF12770"/>
    </source>
</evidence>
<accession>A0A285IXB8</accession>
<gene>
    <name evidence="3" type="ORF">SAMN05421748_11312</name>
</gene>
<feature type="compositionally biased region" description="Pro residues" evidence="1">
    <location>
        <begin position="406"/>
        <end position="416"/>
    </location>
</feature>
<dbReference type="EMBL" id="OBDY01000013">
    <property type="protein sequence ID" value="SNY52483.1"/>
    <property type="molecule type" value="Genomic_DNA"/>
</dbReference>
<dbReference type="Pfam" id="PF12770">
    <property type="entry name" value="CHAT"/>
    <property type="match status" value="1"/>
</dbReference>